<proteinExistence type="inferred from homology"/>
<name>A0A6P7H0I4_DIAVI</name>
<dbReference type="AlphaFoldDB" id="A0A6P7H0I4"/>
<dbReference type="RefSeq" id="XP_028149550.1">
    <property type="nucleotide sequence ID" value="XM_028293749.1"/>
</dbReference>
<evidence type="ECO:0000313" key="4">
    <source>
        <dbReference type="RefSeq" id="XP_028149550.1"/>
    </source>
</evidence>
<reference evidence="4" key="1">
    <citation type="submission" date="2025-08" db="UniProtKB">
        <authorList>
            <consortium name="RefSeq"/>
        </authorList>
    </citation>
    <scope>IDENTIFICATION</scope>
    <source>
        <tissue evidence="4">Whole insect</tissue>
    </source>
</reference>
<protein>
    <submittedName>
        <fullName evidence="4">Uncharacterized protein LOC114342943</fullName>
    </submittedName>
</protein>
<comment type="similarity">
    <text evidence="2">Belongs to the PKI family.</text>
</comment>
<dbReference type="InParanoid" id="A0A6P7H0I4"/>
<dbReference type="Pfam" id="PF02827">
    <property type="entry name" value="PKI"/>
    <property type="match status" value="1"/>
</dbReference>
<evidence type="ECO:0000256" key="2">
    <source>
        <dbReference type="ARBA" id="ARBA00006393"/>
    </source>
</evidence>
<dbReference type="GO" id="GO:0004862">
    <property type="term" value="F:cAMP-dependent protein kinase inhibitor activity"/>
    <property type="evidence" value="ECO:0007669"/>
    <property type="project" value="InterPro"/>
</dbReference>
<organism evidence="4">
    <name type="scientific">Diabrotica virgifera virgifera</name>
    <name type="common">western corn rootworm</name>
    <dbReference type="NCBI Taxonomy" id="50390"/>
    <lineage>
        <taxon>Eukaryota</taxon>
        <taxon>Metazoa</taxon>
        <taxon>Ecdysozoa</taxon>
        <taxon>Arthropoda</taxon>
        <taxon>Hexapoda</taxon>
        <taxon>Insecta</taxon>
        <taxon>Pterygota</taxon>
        <taxon>Neoptera</taxon>
        <taxon>Endopterygota</taxon>
        <taxon>Coleoptera</taxon>
        <taxon>Polyphaga</taxon>
        <taxon>Cucujiformia</taxon>
        <taxon>Chrysomeloidea</taxon>
        <taxon>Chrysomelidae</taxon>
        <taxon>Galerucinae</taxon>
        <taxon>Diabroticina</taxon>
        <taxon>Diabroticites</taxon>
        <taxon>Diabrotica</taxon>
    </lineage>
</organism>
<evidence type="ECO:0000256" key="3">
    <source>
        <dbReference type="ARBA" id="ARBA00023013"/>
    </source>
</evidence>
<accession>A0A6P7H0I4</accession>
<keyword evidence="3" id="KW-0649">Protein kinase inhibitor</keyword>
<comment type="function">
    <text evidence="1">Extremely potent competitive inhibitor of cAMP-dependent protein kinase activity, this protein interacts with the catalytic subunit of the enzyme after the cAMP-induced dissociation of its regulatory chains.</text>
</comment>
<dbReference type="InterPro" id="IPR004171">
    <property type="entry name" value="cAMP_dep_PKI"/>
</dbReference>
<sequence length="99" mass="11125">MQQRKCVLLNPKANIQIKRDRKKKFTRNSVLKMLAVMEASQSTAGPSNTNQVPAVTPEEQAANAKDFLSSGRTGRRNALADILSKTLFDCFTMTMQLWH</sequence>
<evidence type="ECO:0000256" key="1">
    <source>
        <dbReference type="ARBA" id="ARBA00002844"/>
    </source>
</evidence>
<gene>
    <name evidence="4" type="primary">LOC114342943</name>
</gene>